<dbReference type="EMBL" id="JAENBP010000005">
    <property type="protein sequence ID" value="MBJ8349993.1"/>
    <property type="molecule type" value="Genomic_DNA"/>
</dbReference>
<evidence type="ECO:0000259" key="1">
    <source>
        <dbReference type="Pfam" id="PF14130"/>
    </source>
</evidence>
<gene>
    <name evidence="2" type="ORF">JHK64_05035</name>
</gene>
<dbReference type="RefSeq" id="WP_199567910.1">
    <property type="nucleotide sequence ID" value="NZ_JAENBP010000005.1"/>
</dbReference>
<dbReference type="GO" id="GO:0004518">
    <property type="term" value="F:nuclease activity"/>
    <property type="evidence" value="ECO:0007669"/>
    <property type="project" value="InterPro"/>
</dbReference>
<dbReference type="Pfam" id="PF14130">
    <property type="entry name" value="Cap4_nuclease"/>
    <property type="match status" value="1"/>
</dbReference>
<name>A0A934PAR2_9STRE</name>
<dbReference type="AlphaFoldDB" id="A0A934PAR2"/>
<reference evidence="2 3" key="1">
    <citation type="journal article" date="2021" name="Int. J. Syst. Evol. Microbiol.">
        <title>Streptococcus vicugnae sp. nov., isolated from faeces of alpacas (Vicugna pacos) and cattle (Bos taurus), Streptococcus zalophi sp. nov., and Streptococcus pacificus sp. nov., isolated from respiratory tract of California sea lions (Zalophus californianus).</title>
        <authorList>
            <person name="Volokhov D.V."/>
            <person name="Zagorodnyaya T.A."/>
            <person name="Shen Z."/>
            <person name="Blom J."/>
            <person name="Furtak V.A."/>
            <person name="Eisenberg T."/>
            <person name="Fan P."/>
            <person name="Jeong K.C."/>
            <person name="Gao Y."/>
            <person name="Zhang S."/>
            <person name="Amselle M."/>
        </authorList>
    </citation>
    <scope>NUCLEOTIDE SEQUENCE [LARGE SCALE GENOMIC DNA]</scope>
    <source>
        <strain evidence="3">CSL7508-lung</strain>
    </source>
</reference>
<organism evidence="2 3">
    <name type="scientific">Streptococcus zalophi</name>
    <dbReference type="NCBI Taxonomy" id="640031"/>
    <lineage>
        <taxon>Bacteria</taxon>
        <taxon>Bacillati</taxon>
        <taxon>Bacillota</taxon>
        <taxon>Bacilli</taxon>
        <taxon>Lactobacillales</taxon>
        <taxon>Streptococcaceae</taxon>
        <taxon>Streptococcus</taxon>
    </lineage>
</organism>
<protein>
    <submittedName>
        <fullName evidence="2">DUF4297 domain-containing protein</fullName>
    </submittedName>
</protein>
<evidence type="ECO:0000313" key="2">
    <source>
        <dbReference type="EMBL" id="MBJ8349993.1"/>
    </source>
</evidence>
<comment type="caution">
    <text evidence="2">The sequence shown here is derived from an EMBL/GenBank/DDBJ whole genome shotgun (WGS) entry which is preliminary data.</text>
</comment>
<sequence>MVKDNGGAIAQKGFNYQNCVVSLVAIRNYKKSNFSIYVETDDDFEVTYDENYHAYIQVKGEKSMSISKLLKSTKDRPSIFEKNFSSGTMDSIYKVVVYNFKERDLQEMQEQIDSEELFDSSWLLSDNQKESINNPKTEKFSLVKTAFDKNIVNARTFLKGELANQNISIDGRDDIILNELLQQIVQKSEKEIRTNTDKELKKITSEELNLILQKITAKARFDEELEKFHFTSIKNVKIKNEEMNIILKYMTAKKAVIAFLKRDENRLEKEEAIILLPQSFNLPEMETLSEYAKYAVSISAYCDILEGIANE</sequence>
<proteinExistence type="predicted"/>
<keyword evidence="3" id="KW-1185">Reference proteome</keyword>
<evidence type="ECO:0000313" key="3">
    <source>
        <dbReference type="Proteomes" id="UP000644875"/>
    </source>
</evidence>
<dbReference type="Proteomes" id="UP000644875">
    <property type="component" value="Unassembled WGS sequence"/>
</dbReference>
<accession>A0A934PAR2</accession>
<dbReference type="InterPro" id="IPR025382">
    <property type="entry name" value="Cap4-like_endonuclease_dom"/>
</dbReference>
<feature type="domain" description="CD-NTase associated protein 4-like DNA endonuclease" evidence="1">
    <location>
        <begin position="6"/>
        <end position="112"/>
    </location>
</feature>